<dbReference type="PANTHER" id="PTHR43279:SF1">
    <property type="entry name" value="CATECHOL-2,3-DIOXYGENASE"/>
    <property type="match status" value="1"/>
</dbReference>
<evidence type="ECO:0000259" key="2">
    <source>
        <dbReference type="PROSITE" id="PS51819"/>
    </source>
</evidence>
<accession>A0A4Q2U8A7</accession>
<reference evidence="3 4" key="2">
    <citation type="submission" date="2019-02" db="EMBL/GenBank/DDBJ databases">
        <title>'Lichenibacterium ramalinii' gen. nov. sp. nov., 'Lichenibacterium minor' gen. nov. sp. nov.</title>
        <authorList>
            <person name="Pankratov T."/>
        </authorList>
    </citation>
    <scope>NUCLEOTIDE SEQUENCE [LARGE SCALE GENOMIC DNA]</scope>
    <source>
        <strain evidence="3 4">RmlP026</strain>
    </source>
</reference>
<evidence type="ECO:0000313" key="4">
    <source>
        <dbReference type="Proteomes" id="UP000290759"/>
    </source>
</evidence>
<dbReference type="Gene3D" id="3.10.180.10">
    <property type="entry name" value="2,3-Dihydroxybiphenyl 1,2-Dioxygenase, domain 1"/>
    <property type="match status" value="1"/>
</dbReference>
<dbReference type="Pfam" id="PF00903">
    <property type="entry name" value="Glyoxalase"/>
    <property type="match status" value="1"/>
</dbReference>
<sequence>MTDTPDTSMPPSGFGPIHPGATIGHVHLKVADLDRALGFYCGVLGFELMQRFGTQAAFVSAGGYHHQIGLNTWESLGGRPPAPGTTGLYHTAVLYPTRAALADALRRLIVAGIPLDGASDHGVSEALYLRDPDGNGVELYRDRPRDAWPTDAAGRLAMFTRRLDLEDLLAAR</sequence>
<dbReference type="PROSITE" id="PS51819">
    <property type="entry name" value="VOC"/>
    <property type="match status" value="1"/>
</dbReference>
<keyword evidence="4" id="KW-1185">Reference proteome</keyword>
<dbReference type="InterPro" id="IPR004360">
    <property type="entry name" value="Glyas_Fos-R_dOase_dom"/>
</dbReference>
<dbReference type="InterPro" id="IPR029068">
    <property type="entry name" value="Glyas_Bleomycin-R_OHBP_Dase"/>
</dbReference>
<dbReference type="Proteomes" id="UP000290759">
    <property type="component" value="Unassembled WGS sequence"/>
</dbReference>
<dbReference type="OrthoDB" id="9792626at2"/>
<dbReference type="GO" id="GO:0046872">
    <property type="term" value="F:metal ion binding"/>
    <property type="evidence" value="ECO:0007669"/>
    <property type="project" value="UniProtKB-KW"/>
</dbReference>
<dbReference type="InterPro" id="IPR018146">
    <property type="entry name" value="Glyoxalase_1_CS"/>
</dbReference>
<gene>
    <name evidence="3" type="ORF">D3273_05725</name>
</gene>
<feature type="domain" description="VOC" evidence="2">
    <location>
        <begin position="22"/>
        <end position="142"/>
    </location>
</feature>
<keyword evidence="1" id="KW-0479">Metal-binding</keyword>
<dbReference type="PANTHER" id="PTHR43279">
    <property type="entry name" value="CATECHOL-2,3-DIOXYGENASE"/>
    <property type="match status" value="1"/>
</dbReference>
<evidence type="ECO:0000313" key="3">
    <source>
        <dbReference type="EMBL" id="RYC32959.1"/>
    </source>
</evidence>
<protein>
    <submittedName>
        <fullName evidence="3">Glyoxalase</fullName>
    </submittedName>
</protein>
<dbReference type="AlphaFoldDB" id="A0A4Q2U8A7"/>
<dbReference type="PROSITE" id="PS00934">
    <property type="entry name" value="GLYOXALASE_I_1"/>
    <property type="match status" value="1"/>
</dbReference>
<organism evidence="3 4">
    <name type="scientific">Lichenibacterium minor</name>
    <dbReference type="NCBI Taxonomy" id="2316528"/>
    <lineage>
        <taxon>Bacteria</taxon>
        <taxon>Pseudomonadati</taxon>
        <taxon>Pseudomonadota</taxon>
        <taxon>Alphaproteobacteria</taxon>
        <taxon>Hyphomicrobiales</taxon>
        <taxon>Lichenihabitantaceae</taxon>
        <taxon>Lichenibacterium</taxon>
    </lineage>
</organism>
<proteinExistence type="predicted"/>
<reference evidence="3 4" key="1">
    <citation type="submission" date="2018-12" db="EMBL/GenBank/DDBJ databases">
        <authorList>
            <person name="Grouzdev D.S."/>
            <person name="Krutkina M.S."/>
        </authorList>
    </citation>
    <scope>NUCLEOTIDE SEQUENCE [LARGE SCALE GENOMIC DNA]</scope>
    <source>
        <strain evidence="3 4">RmlP026</strain>
    </source>
</reference>
<dbReference type="GO" id="GO:0004462">
    <property type="term" value="F:lactoylglutathione lyase activity"/>
    <property type="evidence" value="ECO:0007669"/>
    <property type="project" value="InterPro"/>
</dbReference>
<name>A0A4Q2U8A7_9HYPH</name>
<dbReference type="EMBL" id="QYBB01000004">
    <property type="protein sequence ID" value="RYC32959.1"/>
    <property type="molecule type" value="Genomic_DNA"/>
</dbReference>
<dbReference type="SUPFAM" id="SSF54593">
    <property type="entry name" value="Glyoxalase/Bleomycin resistance protein/Dihydroxybiphenyl dioxygenase"/>
    <property type="match status" value="1"/>
</dbReference>
<comment type="caution">
    <text evidence="3">The sequence shown here is derived from an EMBL/GenBank/DDBJ whole genome shotgun (WGS) entry which is preliminary data.</text>
</comment>
<evidence type="ECO:0000256" key="1">
    <source>
        <dbReference type="ARBA" id="ARBA00022723"/>
    </source>
</evidence>
<dbReference type="InterPro" id="IPR037523">
    <property type="entry name" value="VOC_core"/>
</dbReference>
<dbReference type="RefSeq" id="WP_129224419.1">
    <property type="nucleotide sequence ID" value="NZ_QYBB01000004.1"/>
</dbReference>